<keyword evidence="3" id="KW-0808">Transferase</keyword>
<evidence type="ECO:0000256" key="4">
    <source>
        <dbReference type="ARBA" id="ARBA00022741"/>
    </source>
</evidence>
<dbReference type="GO" id="GO:0042594">
    <property type="term" value="P:response to starvation"/>
    <property type="evidence" value="ECO:0007669"/>
    <property type="project" value="TreeGrafter"/>
</dbReference>
<evidence type="ECO:0000313" key="12">
    <source>
        <dbReference type="Proteomes" id="UP001212152"/>
    </source>
</evidence>
<dbReference type="InterPro" id="IPR022708">
    <property type="entry name" value="Atg1-like_tMIT"/>
</dbReference>
<dbReference type="GO" id="GO:0000045">
    <property type="term" value="P:autophagosome assembly"/>
    <property type="evidence" value="ECO:0007669"/>
    <property type="project" value="TreeGrafter"/>
</dbReference>
<dbReference type="InterPro" id="IPR017441">
    <property type="entry name" value="Protein_kinase_ATP_BS"/>
</dbReference>
<feature type="region of interest" description="Disordered" evidence="9">
    <location>
        <begin position="290"/>
        <end position="317"/>
    </location>
</feature>
<feature type="compositionally biased region" description="Acidic residues" evidence="9">
    <location>
        <begin position="622"/>
        <end position="631"/>
    </location>
</feature>
<dbReference type="PANTHER" id="PTHR24348:SF22">
    <property type="entry name" value="NON-SPECIFIC SERINE_THREONINE PROTEIN KINASE"/>
    <property type="match status" value="1"/>
</dbReference>
<evidence type="ECO:0000256" key="8">
    <source>
        <dbReference type="PROSITE-ProRule" id="PRU10141"/>
    </source>
</evidence>
<comment type="caution">
    <text evidence="11">The sequence shown here is derived from an EMBL/GenBank/DDBJ whole genome shotgun (WGS) entry which is preliminary data.</text>
</comment>
<dbReference type="PANTHER" id="PTHR24348">
    <property type="entry name" value="SERINE/THREONINE-PROTEIN KINASE UNC-51-RELATED"/>
    <property type="match status" value="1"/>
</dbReference>
<feature type="compositionally biased region" description="Low complexity" evidence="9">
    <location>
        <begin position="1004"/>
        <end position="1021"/>
    </location>
</feature>
<dbReference type="CDD" id="cd14009">
    <property type="entry name" value="STKc_ATG1_ULK_like"/>
    <property type="match status" value="1"/>
</dbReference>
<feature type="region of interest" description="Disordered" evidence="9">
    <location>
        <begin position="372"/>
        <end position="399"/>
    </location>
</feature>
<dbReference type="GO" id="GO:0005776">
    <property type="term" value="C:autophagosome"/>
    <property type="evidence" value="ECO:0007669"/>
    <property type="project" value="TreeGrafter"/>
</dbReference>
<dbReference type="Gene3D" id="3.30.200.20">
    <property type="entry name" value="Phosphorylase Kinase, domain 1"/>
    <property type="match status" value="1"/>
</dbReference>
<dbReference type="GO" id="GO:0004674">
    <property type="term" value="F:protein serine/threonine kinase activity"/>
    <property type="evidence" value="ECO:0007669"/>
    <property type="project" value="UniProtKB-KW"/>
</dbReference>
<dbReference type="Gene3D" id="1.10.510.10">
    <property type="entry name" value="Transferase(Phosphotransferase) domain 1"/>
    <property type="match status" value="1"/>
</dbReference>
<evidence type="ECO:0000313" key="11">
    <source>
        <dbReference type="EMBL" id="KAJ3182609.1"/>
    </source>
</evidence>
<dbReference type="GO" id="GO:0034045">
    <property type="term" value="C:phagophore assembly site membrane"/>
    <property type="evidence" value="ECO:0007669"/>
    <property type="project" value="TreeGrafter"/>
</dbReference>
<dbReference type="PROSITE" id="PS00107">
    <property type="entry name" value="PROTEIN_KINASE_ATP"/>
    <property type="match status" value="1"/>
</dbReference>
<evidence type="ECO:0000256" key="6">
    <source>
        <dbReference type="ARBA" id="ARBA00022840"/>
    </source>
</evidence>
<dbReference type="FunFam" id="3.30.200.20:FF:000003">
    <property type="entry name" value="Non-specific serine/threonine protein kinase"/>
    <property type="match status" value="1"/>
</dbReference>
<organism evidence="11 12">
    <name type="scientific">Geranomyces variabilis</name>
    <dbReference type="NCBI Taxonomy" id="109894"/>
    <lineage>
        <taxon>Eukaryota</taxon>
        <taxon>Fungi</taxon>
        <taxon>Fungi incertae sedis</taxon>
        <taxon>Chytridiomycota</taxon>
        <taxon>Chytridiomycota incertae sedis</taxon>
        <taxon>Chytridiomycetes</taxon>
        <taxon>Spizellomycetales</taxon>
        <taxon>Powellomycetaceae</taxon>
        <taxon>Geranomyces</taxon>
    </lineage>
</organism>
<sequence>MASSHPFTSPTTAIGDYIVSHEIGRGSFATVYMGKAISTGRPVAVKSVSRDKLNRKLAENLESEIKILKGIQHDHVVALLDIVSTEKHIHLIMEYCSLGDLSQYIKRKGLVAGVTIDAGAWNPLSGPWGGLNEIVVRHFLRQLASAMEFLRAHNLIHRDLKPQNVLLCPPPADGPNINIPSSTHPGTLANVPALPVLKLADFGFARALPSHSLASTLCGSPLYMAPEILRGDKYGPSADLWSFGAILYEMICGRPPFKAQNYIDLLRKIERGEGTIRFPGEDMASVTAARRNSALGSSPSARYGSSPSSSSPRFPAMMQGVPPIGDDLKDLIRRLLKRNPQERMTFEAFFLHPCVISNRGFGTTPVGSYNSVDEHGNALRRKSSTSSQRSIKYGSTPPQGDLPFAHAATVVGADVSKTGVATKPAYLPAPPLARVHTSPARPGFQRGETLVLGMPHDVGIHRDETNASGSAPQNPEHLMKYVPSGSSAAGYPAEMSRQSSAPVVYHTGSSSGSGHGVFAAPPTRTGQLHPTRVASIIMEESGGGKSRTTADLAVEPPFPGYGGVDPAIFAGVVAPATSYRSDAAPVSPSVPLPDSASDGEDNSKAADENNSSLSSLGSLELSEGDDPDDVIGADAAASSSPVDTRSFATGSGGSGGRASLEEYVVVEKRVVEVNWLADQVADAVGPHAGEAFVAPGPPYQQQSQDANHTWWQSPAATTKSPAGIVQTPSTSPRPLRLSPKQRSRIFGSLRESTHQFLNPAAPVTAGPGAGATVIPQSSPSTSPSSTTPHLGTTPPAAYIAAASSPIRAASDTSYLGRLPSLGDTHPLLAPLNLCALRGHAVQQLADSIRPFNSHEALGCYLLALRCYQTGMEVAKGIWNSVRAASGTTGAGGPGGGVNVASSIGIFAGAASALLSAAQLQQPAAAADPGVDLRILSVGVQWVRERFNECLDAAERCEHGDSPPQSSSSGRKSRRVEMVVYEGALEVSRRAAVLELSVAPPPQPQTQASLSSSSSSPSGAALTSVSPTVEQLSQLQTCEDLYRHAILLIEALLTLDGDDADLEHHDQALHDEDEGDDEGGGGAQHHSTAMTDEDRRVLERFVASLWGRVGAVAHPALQSPPTPTLPPPGPSST</sequence>
<dbReference type="Pfam" id="PF00069">
    <property type="entry name" value="Pkinase"/>
    <property type="match status" value="1"/>
</dbReference>
<feature type="region of interest" description="Disordered" evidence="9">
    <location>
        <begin position="999"/>
        <end position="1021"/>
    </location>
</feature>
<evidence type="ECO:0000256" key="2">
    <source>
        <dbReference type="ARBA" id="ARBA00022527"/>
    </source>
</evidence>
<dbReference type="PROSITE" id="PS50011">
    <property type="entry name" value="PROTEIN_KINASE_DOM"/>
    <property type="match status" value="1"/>
</dbReference>
<feature type="region of interest" description="Disordered" evidence="9">
    <location>
        <begin position="1069"/>
        <end position="1094"/>
    </location>
</feature>
<evidence type="ECO:0000256" key="1">
    <source>
        <dbReference type="ARBA" id="ARBA00012513"/>
    </source>
</evidence>
<dbReference type="GO" id="GO:0034727">
    <property type="term" value="P:piecemeal microautophagy of the nucleus"/>
    <property type="evidence" value="ECO:0007669"/>
    <property type="project" value="TreeGrafter"/>
</dbReference>
<feature type="domain" description="Protein kinase" evidence="10">
    <location>
        <begin position="17"/>
        <end position="355"/>
    </location>
</feature>
<dbReference type="SUPFAM" id="SSF56112">
    <property type="entry name" value="Protein kinase-like (PK-like)"/>
    <property type="match status" value="1"/>
</dbReference>
<feature type="region of interest" description="Disordered" evidence="9">
    <location>
        <begin position="710"/>
        <end position="739"/>
    </location>
</feature>
<protein>
    <recommendedName>
        <fullName evidence="1">non-specific serine/threonine protein kinase</fullName>
        <ecNumber evidence="1">2.7.11.1</ecNumber>
    </recommendedName>
    <alternativeName>
        <fullName evidence="7">Autophagy-related protein 1</fullName>
    </alternativeName>
</protein>
<dbReference type="InterPro" id="IPR011009">
    <property type="entry name" value="Kinase-like_dom_sf"/>
</dbReference>
<dbReference type="AlphaFoldDB" id="A0AAD5TTV5"/>
<evidence type="ECO:0000256" key="9">
    <source>
        <dbReference type="SAM" id="MobiDB-lite"/>
    </source>
</evidence>
<gene>
    <name evidence="11" type="primary">ULK2</name>
    <name evidence="11" type="ORF">HDU87_007947</name>
</gene>
<dbReference type="GO" id="GO:0005524">
    <property type="term" value="F:ATP binding"/>
    <property type="evidence" value="ECO:0007669"/>
    <property type="project" value="UniProtKB-UniRule"/>
</dbReference>
<accession>A0AAD5TTV5</accession>
<dbReference type="GO" id="GO:0000422">
    <property type="term" value="P:autophagy of mitochondrion"/>
    <property type="evidence" value="ECO:0007669"/>
    <property type="project" value="TreeGrafter"/>
</dbReference>
<dbReference type="SMART" id="SM00220">
    <property type="entry name" value="S_TKc"/>
    <property type="match status" value="1"/>
</dbReference>
<feature type="region of interest" description="Disordered" evidence="9">
    <location>
        <begin position="1111"/>
        <end position="1132"/>
    </location>
</feature>
<evidence type="ECO:0000259" key="10">
    <source>
        <dbReference type="PROSITE" id="PS50011"/>
    </source>
</evidence>
<evidence type="ECO:0000256" key="7">
    <source>
        <dbReference type="ARBA" id="ARBA00030237"/>
    </source>
</evidence>
<dbReference type="Proteomes" id="UP001212152">
    <property type="component" value="Unassembled WGS sequence"/>
</dbReference>
<dbReference type="GO" id="GO:0005829">
    <property type="term" value="C:cytosol"/>
    <property type="evidence" value="ECO:0007669"/>
    <property type="project" value="TreeGrafter"/>
</dbReference>
<feature type="compositionally biased region" description="Pro residues" evidence="9">
    <location>
        <begin position="1117"/>
        <end position="1132"/>
    </location>
</feature>
<dbReference type="InterPro" id="IPR000719">
    <property type="entry name" value="Prot_kinase_dom"/>
</dbReference>
<dbReference type="PROSITE" id="PS00108">
    <property type="entry name" value="PROTEIN_KINASE_ST"/>
    <property type="match status" value="1"/>
</dbReference>
<dbReference type="EMBL" id="JADGJQ010000008">
    <property type="protein sequence ID" value="KAJ3182609.1"/>
    <property type="molecule type" value="Genomic_DNA"/>
</dbReference>
<feature type="compositionally biased region" description="Low complexity" evidence="9">
    <location>
        <begin position="727"/>
        <end position="738"/>
    </location>
</feature>
<keyword evidence="5 11" id="KW-0418">Kinase</keyword>
<feature type="compositionally biased region" description="Low complexity" evidence="9">
    <location>
        <begin position="611"/>
        <end position="621"/>
    </location>
</feature>
<dbReference type="Pfam" id="PF12063">
    <property type="entry name" value="ATG1-like_MIT1"/>
    <property type="match status" value="1"/>
</dbReference>
<dbReference type="GO" id="GO:0010506">
    <property type="term" value="P:regulation of autophagy"/>
    <property type="evidence" value="ECO:0007669"/>
    <property type="project" value="InterPro"/>
</dbReference>
<feature type="compositionally biased region" description="Polar residues" evidence="9">
    <location>
        <begin position="637"/>
        <end position="649"/>
    </location>
</feature>
<feature type="binding site" evidence="8">
    <location>
        <position position="46"/>
    </location>
    <ligand>
        <name>ATP</name>
        <dbReference type="ChEBI" id="CHEBI:30616"/>
    </ligand>
</feature>
<proteinExistence type="predicted"/>
<evidence type="ECO:0000256" key="3">
    <source>
        <dbReference type="ARBA" id="ARBA00022679"/>
    </source>
</evidence>
<keyword evidence="6 8" id="KW-0067">ATP-binding</keyword>
<dbReference type="GO" id="GO:0061709">
    <property type="term" value="P:reticulophagy"/>
    <property type="evidence" value="ECO:0007669"/>
    <property type="project" value="TreeGrafter"/>
</dbReference>
<name>A0AAD5TTV5_9FUNG</name>
<feature type="region of interest" description="Disordered" evidence="9">
    <location>
        <begin position="761"/>
        <end position="790"/>
    </location>
</feature>
<keyword evidence="2" id="KW-0723">Serine/threonine-protein kinase</keyword>
<feature type="region of interest" description="Disordered" evidence="9">
    <location>
        <begin position="581"/>
        <end position="656"/>
    </location>
</feature>
<dbReference type="InterPro" id="IPR008271">
    <property type="entry name" value="Ser/Thr_kinase_AS"/>
</dbReference>
<evidence type="ECO:0000256" key="5">
    <source>
        <dbReference type="ARBA" id="ARBA00022777"/>
    </source>
</evidence>
<reference evidence="11" key="1">
    <citation type="submission" date="2020-05" db="EMBL/GenBank/DDBJ databases">
        <title>Phylogenomic resolution of chytrid fungi.</title>
        <authorList>
            <person name="Stajich J.E."/>
            <person name="Amses K."/>
            <person name="Simmons R."/>
            <person name="Seto K."/>
            <person name="Myers J."/>
            <person name="Bonds A."/>
            <person name="Quandt C.A."/>
            <person name="Barry K."/>
            <person name="Liu P."/>
            <person name="Grigoriev I."/>
            <person name="Longcore J.E."/>
            <person name="James T.Y."/>
        </authorList>
    </citation>
    <scope>NUCLEOTIDE SEQUENCE</scope>
    <source>
        <strain evidence="11">JEL0379</strain>
    </source>
</reference>
<feature type="compositionally biased region" description="Polar residues" evidence="9">
    <location>
        <begin position="710"/>
        <end position="720"/>
    </location>
</feature>
<keyword evidence="4 8" id="KW-0547">Nucleotide-binding</keyword>
<dbReference type="EC" id="2.7.11.1" evidence="1"/>
<dbReference type="InterPro" id="IPR045269">
    <property type="entry name" value="Atg1-like"/>
</dbReference>
<keyword evidence="12" id="KW-1185">Reference proteome</keyword>
<feature type="compositionally biased region" description="Low complexity" evidence="9">
    <location>
        <begin position="296"/>
        <end position="316"/>
    </location>
</feature>